<feature type="domain" description="Thymidylate kinase-like" evidence="2">
    <location>
        <begin position="23"/>
        <end position="215"/>
    </location>
</feature>
<keyword evidence="1" id="KW-0418">Kinase</keyword>
<dbReference type="InterPro" id="IPR018094">
    <property type="entry name" value="Thymidylate_kinase"/>
</dbReference>
<dbReference type="InterPro" id="IPR027417">
    <property type="entry name" value="P-loop_NTPase"/>
</dbReference>
<dbReference type="Pfam" id="PF02223">
    <property type="entry name" value="Thymidylate_kin"/>
    <property type="match status" value="1"/>
</dbReference>
<comment type="catalytic activity">
    <reaction evidence="1">
        <text>dTMP + ATP = dTDP + ADP</text>
        <dbReference type="Rhea" id="RHEA:13517"/>
        <dbReference type="ChEBI" id="CHEBI:30616"/>
        <dbReference type="ChEBI" id="CHEBI:58369"/>
        <dbReference type="ChEBI" id="CHEBI:63528"/>
        <dbReference type="ChEBI" id="CHEBI:456216"/>
        <dbReference type="EC" id="2.7.4.9"/>
    </reaction>
</comment>
<reference evidence="3 4" key="1">
    <citation type="submission" date="2023-08" db="EMBL/GenBank/DDBJ databases">
        <title>Phytohabitans sansha sp. nov., isolated from marine sediment.</title>
        <authorList>
            <person name="Zhao Y."/>
            <person name="Yi K."/>
        </authorList>
    </citation>
    <scope>NUCLEOTIDE SEQUENCE [LARGE SCALE GENOMIC DNA]</scope>
    <source>
        <strain evidence="3 4">ZYX-F-186</strain>
    </source>
</reference>
<dbReference type="Proteomes" id="UP001230908">
    <property type="component" value="Unassembled WGS sequence"/>
</dbReference>
<keyword evidence="1" id="KW-0545">Nucleotide biosynthesis</keyword>
<dbReference type="InterPro" id="IPR039430">
    <property type="entry name" value="Thymidylate_kin-like_dom"/>
</dbReference>
<organism evidence="3 4">
    <name type="scientific">Phytohabitans maris</name>
    <dbReference type="NCBI Taxonomy" id="3071409"/>
    <lineage>
        <taxon>Bacteria</taxon>
        <taxon>Bacillati</taxon>
        <taxon>Actinomycetota</taxon>
        <taxon>Actinomycetes</taxon>
        <taxon>Micromonosporales</taxon>
        <taxon>Micromonosporaceae</taxon>
    </lineage>
</organism>
<evidence type="ECO:0000313" key="4">
    <source>
        <dbReference type="Proteomes" id="UP001230908"/>
    </source>
</evidence>
<comment type="similarity">
    <text evidence="1">Belongs to the thymidylate kinase family.</text>
</comment>
<protein>
    <recommendedName>
        <fullName evidence="1">Thymidylate kinase</fullName>
        <ecNumber evidence="1">2.7.4.9</ecNumber>
    </recommendedName>
    <alternativeName>
        <fullName evidence="1">dTMP kinase</fullName>
    </alternativeName>
</protein>
<keyword evidence="4" id="KW-1185">Reference proteome</keyword>
<sequence length="262" mass="29166">MTPGREGPAAHDLRCHRGRLISVEGISGVGKTHLTGQLLERHTSDGFVVLEEFSQRHHTDDNDLGRDLLRILIAAANGDPFLRSGHPGTETLLLLAIKTFDYENGSATALAQGRTVIEGRSVHSTAVYQSLIVHPDDQSAYQHAQLILDLAARWRPLPDLTILITDDMTAAIRRAETRDGIRYTEQQWQLHRRADALFGRLAADDPQRLTVLDRRRLTNDQLIDQMADHIAAASPRCLAETVNRTTAPARCSQDCQPQHAER</sequence>
<comment type="function">
    <text evidence="1">Phosphorylation of dTMP to form dTDP in both de novo and salvage pathways of dTTP synthesis.</text>
</comment>
<dbReference type="EMBL" id="JAVHUY010000007">
    <property type="protein sequence ID" value="MDQ7904690.1"/>
    <property type="molecule type" value="Genomic_DNA"/>
</dbReference>
<gene>
    <name evidence="1" type="primary">tmk</name>
    <name evidence="3" type="ORF">RB614_09170</name>
</gene>
<name>A0ABU0ZCA6_9ACTN</name>
<evidence type="ECO:0000256" key="1">
    <source>
        <dbReference type="HAMAP-Rule" id="MF_00165"/>
    </source>
</evidence>
<keyword evidence="1" id="KW-0808">Transferase</keyword>
<comment type="caution">
    <text evidence="1">Lacks conserved residue(s) required for the propagation of feature annotation.</text>
</comment>
<dbReference type="SUPFAM" id="SSF52540">
    <property type="entry name" value="P-loop containing nucleoside triphosphate hydrolases"/>
    <property type="match status" value="1"/>
</dbReference>
<keyword evidence="1" id="KW-0547">Nucleotide-binding</keyword>
<keyword evidence="1" id="KW-0067">ATP-binding</keyword>
<proteinExistence type="inferred from homology"/>
<dbReference type="RefSeq" id="WP_308711961.1">
    <property type="nucleotide sequence ID" value="NZ_JAVHUY010000007.1"/>
</dbReference>
<dbReference type="HAMAP" id="MF_00165">
    <property type="entry name" value="Thymidylate_kinase"/>
    <property type="match status" value="1"/>
</dbReference>
<evidence type="ECO:0000259" key="2">
    <source>
        <dbReference type="Pfam" id="PF02223"/>
    </source>
</evidence>
<evidence type="ECO:0000313" key="3">
    <source>
        <dbReference type="EMBL" id="MDQ7904690.1"/>
    </source>
</evidence>
<comment type="caution">
    <text evidence="3">The sequence shown here is derived from an EMBL/GenBank/DDBJ whole genome shotgun (WGS) entry which is preliminary data.</text>
</comment>
<accession>A0ABU0ZCA6</accession>
<dbReference type="Gene3D" id="3.40.50.300">
    <property type="entry name" value="P-loop containing nucleotide triphosphate hydrolases"/>
    <property type="match status" value="1"/>
</dbReference>
<dbReference type="EC" id="2.7.4.9" evidence="1"/>